<dbReference type="PANTHER" id="PTHR22617:SF23">
    <property type="entry name" value="CHEMOTAXIS PROTEIN CHEW"/>
    <property type="match status" value="1"/>
</dbReference>
<name>A0A3B1CJS8_9ZZZZ</name>
<evidence type="ECO:0000256" key="1">
    <source>
        <dbReference type="SAM" id="MobiDB-lite"/>
    </source>
</evidence>
<dbReference type="GO" id="GO:0007165">
    <property type="term" value="P:signal transduction"/>
    <property type="evidence" value="ECO:0007669"/>
    <property type="project" value="InterPro"/>
</dbReference>
<sequence length="178" mass="20116">MLTEGEEIGRGEDRREMDVEAPEDQKNRRVATADRRHENNRQYATFFLDTHYLGVEVENVQEVFTAKAMTPVPLSDPMIAGLINLRGHIIMTIDLRRRLGFDDRPPEDEVMSIVVRTSDGPVNLLVDRIGDVIEVRPDLFESSPPTLESRLKASIDGVYKLEDSLLLALNTELASEVI</sequence>
<dbReference type="Gene3D" id="2.40.50.180">
    <property type="entry name" value="CheA-289, Domain 4"/>
    <property type="match status" value="1"/>
</dbReference>
<organism evidence="3">
    <name type="scientific">hydrothermal vent metagenome</name>
    <dbReference type="NCBI Taxonomy" id="652676"/>
    <lineage>
        <taxon>unclassified sequences</taxon>
        <taxon>metagenomes</taxon>
        <taxon>ecological metagenomes</taxon>
    </lineage>
</organism>
<evidence type="ECO:0000313" key="3">
    <source>
        <dbReference type="EMBL" id="VAX30459.1"/>
    </source>
</evidence>
<dbReference type="InterPro" id="IPR039315">
    <property type="entry name" value="CheW"/>
</dbReference>
<dbReference type="PROSITE" id="PS50851">
    <property type="entry name" value="CHEW"/>
    <property type="match status" value="1"/>
</dbReference>
<dbReference type="InterPro" id="IPR036061">
    <property type="entry name" value="CheW-like_dom_sf"/>
</dbReference>
<feature type="domain" description="CheW-like" evidence="2">
    <location>
        <begin position="40"/>
        <end position="178"/>
    </location>
</feature>
<gene>
    <name evidence="3" type="ORF">MNBD_NITROSPIRAE01-720</name>
</gene>
<evidence type="ECO:0000259" key="2">
    <source>
        <dbReference type="PROSITE" id="PS50851"/>
    </source>
</evidence>
<dbReference type="Pfam" id="PF01584">
    <property type="entry name" value="CheW"/>
    <property type="match status" value="1"/>
</dbReference>
<dbReference type="AlphaFoldDB" id="A0A3B1CJS8"/>
<protein>
    <recommendedName>
        <fullName evidence="2">CheW-like domain-containing protein</fullName>
    </recommendedName>
</protein>
<dbReference type="SUPFAM" id="SSF50341">
    <property type="entry name" value="CheW-like"/>
    <property type="match status" value="1"/>
</dbReference>
<feature type="region of interest" description="Disordered" evidence="1">
    <location>
        <begin position="1"/>
        <end position="35"/>
    </location>
</feature>
<dbReference type="Gene3D" id="2.30.30.40">
    <property type="entry name" value="SH3 Domains"/>
    <property type="match status" value="1"/>
</dbReference>
<dbReference type="SMART" id="SM00260">
    <property type="entry name" value="CheW"/>
    <property type="match status" value="1"/>
</dbReference>
<dbReference type="GO" id="GO:0006935">
    <property type="term" value="P:chemotaxis"/>
    <property type="evidence" value="ECO:0007669"/>
    <property type="project" value="InterPro"/>
</dbReference>
<dbReference type="InterPro" id="IPR002545">
    <property type="entry name" value="CheW-lke_dom"/>
</dbReference>
<dbReference type="PANTHER" id="PTHR22617">
    <property type="entry name" value="CHEMOTAXIS SENSOR HISTIDINE KINASE-RELATED"/>
    <property type="match status" value="1"/>
</dbReference>
<reference evidence="3" key="1">
    <citation type="submission" date="2018-06" db="EMBL/GenBank/DDBJ databases">
        <authorList>
            <person name="Zhirakovskaya E."/>
        </authorList>
    </citation>
    <scope>NUCLEOTIDE SEQUENCE</scope>
</reference>
<feature type="compositionally biased region" description="Basic and acidic residues" evidence="1">
    <location>
        <begin position="7"/>
        <end position="35"/>
    </location>
</feature>
<dbReference type="EMBL" id="UOGF01000060">
    <property type="protein sequence ID" value="VAX30459.1"/>
    <property type="molecule type" value="Genomic_DNA"/>
</dbReference>
<dbReference type="GO" id="GO:0005829">
    <property type="term" value="C:cytosol"/>
    <property type="evidence" value="ECO:0007669"/>
    <property type="project" value="TreeGrafter"/>
</dbReference>
<proteinExistence type="predicted"/>
<accession>A0A3B1CJS8</accession>